<protein>
    <submittedName>
        <fullName evidence="1">Uncharacterized protein</fullName>
    </submittedName>
</protein>
<gene>
    <name evidence="1" type="ORF">NAS2_0205</name>
</gene>
<dbReference type="Proteomes" id="UP000509448">
    <property type="component" value="Chromosome"/>
</dbReference>
<reference evidence="1 2" key="1">
    <citation type="journal article" date="2019" name="ISME J.">
        <title>Isolation and characterization of a thermophilic sulfur- and iron-reducing thaumarchaeote from a terrestrial acidic hot spring.</title>
        <authorList>
            <person name="Kato S."/>
            <person name="Itoh T."/>
            <person name="Yuki M."/>
            <person name="Nagamori M."/>
            <person name="Ohnishi M."/>
            <person name="Uematsu K."/>
            <person name="Suzuki K."/>
            <person name="Takashina T."/>
            <person name="Ohkuma M."/>
        </authorList>
    </citation>
    <scope>NUCLEOTIDE SEQUENCE [LARGE SCALE GENOMIC DNA]</scope>
    <source>
        <strain evidence="1 2">NAS-02</strain>
    </source>
</reference>
<sequence>MMSASAGSNGGRSEVDEAFNGVAEEVRKASQAQMDSIHGRLEEIREKYRKALAEIQG</sequence>
<dbReference type="AlphaFoldDB" id="A0A4P2VCS6"/>
<proteinExistence type="predicted"/>
<accession>A0A4P2VCS6</accession>
<dbReference type="EMBL" id="AP018732">
    <property type="protein sequence ID" value="BBE41602.1"/>
    <property type="molecule type" value="Genomic_DNA"/>
</dbReference>
<name>A0A4P2VCS6_9ARCH</name>
<evidence type="ECO:0000313" key="2">
    <source>
        <dbReference type="Proteomes" id="UP000509448"/>
    </source>
</evidence>
<evidence type="ECO:0000313" key="1">
    <source>
        <dbReference type="EMBL" id="BBE41602.1"/>
    </source>
</evidence>
<organism evidence="1 2">
    <name type="scientific">Conexivisphaera calida</name>
    <dbReference type="NCBI Taxonomy" id="1874277"/>
    <lineage>
        <taxon>Archaea</taxon>
        <taxon>Nitrososphaerota</taxon>
        <taxon>Conexivisphaeria</taxon>
        <taxon>Conexivisphaerales</taxon>
        <taxon>Conexivisphaeraceae</taxon>
        <taxon>Conexivisphaera</taxon>
    </lineage>
</organism>
<dbReference type="KEGG" id="ccai:NAS2_0205"/>
<keyword evidence="2" id="KW-1185">Reference proteome</keyword>